<name>A0A0R3PSI1_ANGCS</name>
<dbReference type="WBParaSite" id="ACOC_0000859801-mRNA-1">
    <property type="protein sequence ID" value="ACOC_0000859801-mRNA-1"/>
    <property type="gene ID" value="ACOC_0000859801"/>
</dbReference>
<dbReference type="Gene3D" id="1.20.1080.10">
    <property type="entry name" value="Glycerol uptake facilitator protein"/>
    <property type="match status" value="1"/>
</dbReference>
<dbReference type="InterPro" id="IPR034294">
    <property type="entry name" value="Aquaporin_transptr"/>
</dbReference>
<dbReference type="STRING" id="334426.A0A0R3PSI1"/>
<dbReference type="PROSITE" id="PS00221">
    <property type="entry name" value="MIP"/>
    <property type="match status" value="1"/>
</dbReference>
<dbReference type="GO" id="GO:0012505">
    <property type="term" value="C:endomembrane system"/>
    <property type="evidence" value="ECO:0007669"/>
    <property type="project" value="UniProtKB-SubCell"/>
</dbReference>
<evidence type="ECO:0000256" key="6">
    <source>
        <dbReference type="ARBA" id="ARBA00022989"/>
    </source>
</evidence>
<evidence type="ECO:0000313" key="10">
    <source>
        <dbReference type="EMBL" id="VDM60184.1"/>
    </source>
</evidence>
<dbReference type="GO" id="GO:0005737">
    <property type="term" value="C:cytoplasm"/>
    <property type="evidence" value="ECO:0007669"/>
    <property type="project" value="UniProtKB-ARBA"/>
</dbReference>
<keyword evidence="7 9" id="KW-0472">Membrane</keyword>
<dbReference type="EMBL" id="UYYA01004176">
    <property type="protein sequence ID" value="VDM60184.1"/>
    <property type="molecule type" value="Genomic_DNA"/>
</dbReference>
<dbReference type="OrthoDB" id="3222at2759"/>
<dbReference type="SUPFAM" id="SSF81338">
    <property type="entry name" value="Aquaporin-like"/>
    <property type="match status" value="1"/>
</dbReference>
<evidence type="ECO:0000256" key="3">
    <source>
        <dbReference type="ARBA" id="ARBA00022448"/>
    </source>
</evidence>
<evidence type="ECO:0000256" key="9">
    <source>
        <dbReference type="SAM" id="Phobius"/>
    </source>
</evidence>
<dbReference type="AlphaFoldDB" id="A0A0R3PSI1"/>
<comment type="similarity">
    <text evidence="2 8">Belongs to the MIP/aquaporin (TC 1.A.8) family.</text>
</comment>
<keyword evidence="6 9" id="KW-1133">Transmembrane helix</keyword>
<feature type="transmembrane region" description="Helical" evidence="9">
    <location>
        <begin position="137"/>
        <end position="158"/>
    </location>
</feature>
<evidence type="ECO:0000313" key="12">
    <source>
        <dbReference type="WBParaSite" id="ACOC_0000859801-mRNA-1"/>
    </source>
</evidence>
<evidence type="ECO:0000256" key="4">
    <source>
        <dbReference type="ARBA" id="ARBA00022692"/>
    </source>
</evidence>
<organism evidence="12">
    <name type="scientific">Angiostrongylus costaricensis</name>
    <name type="common">Nematode worm</name>
    <dbReference type="NCBI Taxonomy" id="334426"/>
    <lineage>
        <taxon>Eukaryota</taxon>
        <taxon>Metazoa</taxon>
        <taxon>Ecdysozoa</taxon>
        <taxon>Nematoda</taxon>
        <taxon>Chromadorea</taxon>
        <taxon>Rhabditida</taxon>
        <taxon>Rhabditina</taxon>
        <taxon>Rhabditomorpha</taxon>
        <taxon>Strongyloidea</taxon>
        <taxon>Metastrongylidae</taxon>
        <taxon>Angiostrongylus</taxon>
    </lineage>
</organism>
<reference evidence="12" key="1">
    <citation type="submission" date="2017-02" db="UniProtKB">
        <authorList>
            <consortium name="WormBaseParasite"/>
        </authorList>
    </citation>
    <scope>IDENTIFICATION</scope>
</reference>
<dbReference type="PANTHER" id="PTHR45665:SF9">
    <property type="entry name" value="AQUAPORIN-8"/>
    <property type="match status" value="1"/>
</dbReference>
<keyword evidence="4 8" id="KW-0812">Transmembrane</keyword>
<keyword evidence="3 8" id="KW-0813">Transport</keyword>
<proteinExistence type="inferred from homology"/>
<dbReference type="PRINTS" id="PR00783">
    <property type="entry name" value="MINTRINSICP"/>
</dbReference>
<dbReference type="Proteomes" id="UP000267027">
    <property type="component" value="Unassembled WGS sequence"/>
</dbReference>
<dbReference type="OMA" id="APYLACQ"/>
<dbReference type="InterPro" id="IPR000425">
    <property type="entry name" value="MIP"/>
</dbReference>
<dbReference type="InterPro" id="IPR023271">
    <property type="entry name" value="Aquaporin-like"/>
</dbReference>
<evidence type="ECO:0000256" key="5">
    <source>
        <dbReference type="ARBA" id="ARBA00022737"/>
    </source>
</evidence>
<accession>A0A0R3PSI1</accession>
<sequence length="210" mass="22446">MDGLSTLVVRASAQPPFFRSFAGLAIMTLPNYNTDVDFVMHYPSCSGGHVNPAVTIGLAAAGKIPPLEAVLYIIAQLIGGVFGSLMILLSYDQYVSIQGGATLCGMDVMWYQALIAEVLTTYLLMQTVLMTAVDSSTVLAPLAIGFTLIVDILAAGSISGASMNPGRSFGPNIVATIFMQDKLADRFWSYHWVYYVGPSLGALLAVSMYR</sequence>
<protein>
    <submittedName>
        <fullName evidence="12">Aquaporin-like protein</fullName>
    </submittedName>
</protein>
<keyword evidence="5" id="KW-0677">Repeat</keyword>
<keyword evidence="11" id="KW-1185">Reference proteome</keyword>
<dbReference type="PANTHER" id="PTHR45665">
    <property type="entry name" value="AQUAPORIN-8"/>
    <property type="match status" value="1"/>
</dbReference>
<comment type="subcellular location">
    <subcellularLocation>
        <location evidence="1">Endomembrane system</location>
        <topology evidence="1">Multi-pass membrane protein</topology>
    </subcellularLocation>
</comment>
<evidence type="ECO:0000256" key="2">
    <source>
        <dbReference type="ARBA" id="ARBA00006175"/>
    </source>
</evidence>
<gene>
    <name evidence="10" type="ORF">ACOC_LOCUS8599</name>
</gene>
<evidence type="ECO:0000256" key="1">
    <source>
        <dbReference type="ARBA" id="ARBA00004127"/>
    </source>
</evidence>
<dbReference type="GO" id="GO:0019755">
    <property type="term" value="P:one-carbon compound transport"/>
    <property type="evidence" value="ECO:0007669"/>
    <property type="project" value="UniProtKB-ARBA"/>
</dbReference>
<dbReference type="GO" id="GO:0005886">
    <property type="term" value="C:plasma membrane"/>
    <property type="evidence" value="ECO:0007669"/>
    <property type="project" value="TreeGrafter"/>
</dbReference>
<evidence type="ECO:0000313" key="11">
    <source>
        <dbReference type="Proteomes" id="UP000267027"/>
    </source>
</evidence>
<evidence type="ECO:0000256" key="7">
    <source>
        <dbReference type="ARBA" id="ARBA00023136"/>
    </source>
</evidence>
<feature type="transmembrane region" description="Helical" evidence="9">
    <location>
        <begin position="192"/>
        <end position="209"/>
    </location>
</feature>
<dbReference type="GO" id="GO:0015250">
    <property type="term" value="F:water channel activity"/>
    <property type="evidence" value="ECO:0007669"/>
    <property type="project" value="TreeGrafter"/>
</dbReference>
<feature type="transmembrane region" description="Helical" evidence="9">
    <location>
        <begin position="109"/>
        <end position="125"/>
    </location>
</feature>
<evidence type="ECO:0000256" key="8">
    <source>
        <dbReference type="RuleBase" id="RU000477"/>
    </source>
</evidence>
<dbReference type="InterPro" id="IPR022357">
    <property type="entry name" value="MIP_CS"/>
</dbReference>
<reference evidence="10 11" key="2">
    <citation type="submission" date="2018-11" db="EMBL/GenBank/DDBJ databases">
        <authorList>
            <consortium name="Pathogen Informatics"/>
        </authorList>
    </citation>
    <scope>NUCLEOTIDE SEQUENCE [LARGE SCALE GENOMIC DNA]</scope>
    <source>
        <strain evidence="10 11">Costa Rica</strain>
    </source>
</reference>
<feature type="transmembrane region" description="Helical" evidence="9">
    <location>
        <begin position="69"/>
        <end position="89"/>
    </location>
</feature>
<dbReference type="Pfam" id="PF00230">
    <property type="entry name" value="MIP"/>
    <property type="match status" value="1"/>
</dbReference>